<evidence type="ECO:0000256" key="4">
    <source>
        <dbReference type="ARBA" id="ARBA00022692"/>
    </source>
</evidence>
<evidence type="ECO:0000259" key="9">
    <source>
        <dbReference type="Pfam" id="PF03522"/>
    </source>
</evidence>
<feature type="transmembrane region" description="Helical" evidence="7">
    <location>
        <begin position="163"/>
        <end position="182"/>
    </location>
</feature>
<evidence type="ECO:0000256" key="1">
    <source>
        <dbReference type="ARBA" id="ARBA00004141"/>
    </source>
</evidence>
<sequence length="745" mass="81275">MKNPFRRNAPDREQVVPSVKTGLGTFGGVFTPSLLTILGVIMYLRFGWVVGNVGLLGTLIIVTLGTAITFLTALSIAAIATDQQVRTGGAYYMISRSLGIEIGGAIGIPLYIALALSVALYTVGFAESVTSVFPSLDFKTVGLVTTLGVATLATISAKVAIRAQYFIMFGIVLSLISLFFGSPIEDTTIEMWGAADRNSEDFWVVFAVFFPAVTGIMSGINMSGDLKNPSKSIPRGTFAAIGVGYVIYMILPIILANRADALSLIDDPMIMRKMAYWGDAILIGVWGATLSSAVGSILGAPRVLQALARDRVLPRSLGWLGKGSANDDAPRYGTVFTLAIALVAVYMGNLNILAPVLTMFFLTTYGILNAAAGIEGVLDSPSFRPSFKVHWIFSLLGTLGCIAVMLLINALATALALAFILVVFFWLQSREMKTAWGDVRRGLWMAVIRAGLLSLGQKKESKTWRPNPLVLSGAPTKRWHLIDFAASITHNRGILTVATVLTGNQIDNERRKRMEYNIQDFLSKRSARGFARVISAPNPFKGAAEFVKFYGLGSIVPNTIILGDSENEAIRQEYCDMIAQFHTLKRNVIIVHDNEEKGFGNRERIDLWWGGLKGNGGLLMLLAYLMQSSLAWYDAKVRIKMMVPNEKAAKDARRNLSAVIKKLRTGAVLEVIISDGRSFDTVLHESSADADLIFMGMALPGAHFIDYYTKLQQRIRSLPTTVMVLAAEEISFGEVLMQQDAFRED</sequence>
<feature type="transmembrane region" description="Helical" evidence="7">
    <location>
        <begin position="236"/>
        <end position="255"/>
    </location>
</feature>
<evidence type="ECO:0000313" key="11">
    <source>
        <dbReference type="Proteomes" id="UP000199109"/>
    </source>
</evidence>
<feature type="transmembrane region" description="Helical" evidence="7">
    <location>
        <begin position="21"/>
        <end position="44"/>
    </location>
</feature>
<dbReference type="InterPro" id="IPR004841">
    <property type="entry name" value="AA-permease/SLC12A_dom"/>
</dbReference>
<reference evidence="10 11" key="1">
    <citation type="submission" date="2016-10" db="EMBL/GenBank/DDBJ databases">
        <authorList>
            <person name="de Groot N.N."/>
        </authorList>
    </citation>
    <scope>NUCLEOTIDE SEQUENCE [LARGE SCALE GENOMIC DNA]</scope>
    <source>
        <strain evidence="10 11">DSM 23421</strain>
    </source>
</reference>
<evidence type="ECO:0000259" key="8">
    <source>
        <dbReference type="Pfam" id="PF00324"/>
    </source>
</evidence>
<dbReference type="RefSeq" id="WP_091867944.1">
    <property type="nucleotide sequence ID" value="NZ_FNAO01000004.1"/>
</dbReference>
<dbReference type="GO" id="GO:0015377">
    <property type="term" value="F:chloride:monoatomic cation symporter activity"/>
    <property type="evidence" value="ECO:0007669"/>
    <property type="project" value="InterPro"/>
</dbReference>
<dbReference type="InterPro" id="IPR018491">
    <property type="entry name" value="SLC12_C"/>
</dbReference>
<evidence type="ECO:0000256" key="5">
    <source>
        <dbReference type="ARBA" id="ARBA00022989"/>
    </source>
</evidence>
<feature type="transmembrane region" description="Helical" evidence="7">
    <location>
        <begin position="56"/>
        <end position="81"/>
    </location>
</feature>
<dbReference type="PANTHER" id="PTHR11827:SF72">
    <property type="entry name" value="GH08340P"/>
    <property type="match status" value="1"/>
</dbReference>
<protein>
    <submittedName>
        <fullName evidence="10">Amino acid transporter</fullName>
    </submittedName>
</protein>
<dbReference type="EMBL" id="FNAO01000004">
    <property type="protein sequence ID" value="SDE31486.1"/>
    <property type="molecule type" value="Genomic_DNA"/>
</dbReference>
<evidence type="ECO:0000256" key="6">
    <source>
        <dbReference type="ARBA" id="ARBA00023136"/>
    </source>
</evidence>
<dbReference type="AlphaFoldDB" id="A0A1G7BYJ2"/>
<dbReference type="InterPro" id="IPR004842">
    <property type="entry name" value="SLC12A_fam"/>
</dbReference>
<gene>
    <name evidence="10" type="ORF">SAMN05421636_104327</name>
</gene>
<organism evidence="10 11">
    <name type="scientific">Pricia antarctica</name>
    <dbReference type="NCBI Taxonomy" id="641691"/>
    <lineage>
        <taxon>Bacteria</taxon>
        <taxon>Pseudomonadati</taxon>
        <taxon>Bacteroidota</taxon>
        <taxon>Flavobacteriia</taxon>
        <taxon>Flavobacteriales</taxon>
        <taxon>Flavobacteriaceae</taxon>
        <taxon>Pricia</taxon>
    </lineage>
</organism>
<comment type="subcellular location">
    <subcellularLocation>
        <location evidence="1">Membrane</location>
        <topology evidence="1">Multi-pass membrane protein</topology>
    </subcellularLocation>
</comment>
<dbReference type="Pfam" id="PF03522">
    <property type="entry name" value="SLC12"/>
    <property type="match status" value="2"/>
</dbReference>
<keyword evidence="5 7" id="KW-1133">Transmembrane helix</keyword>
<dbReference type="Proteomes" id="UP000199109">
    <property type="component" value="Unassembled WGS sequence"/>
</dbReference>
<feature type="domain" description="SLC12A transporter C-terminal" evidence="9">
    <location>
        <begin position="602"/>
        <end position="667"/>
    </location>
</feature>
<dbReference type="PANTHER" id="PTHR11827">
    <property type="entry name" value="SOLUTE CARRIER FAMILY 12, CATION COTRANSPORTERS"/>
    <property type="match status" value="1"/>
</dbReference>
<comment type="similarity">
    <text evidence="2">Belongs to the SLC12A transporter family.</text>
</comment>
<feature type="domain" description="Amino acid permease/ SLC12A" evidence="8">
    <location>
        <begin position="29"/>
        <end position="437"/>
    </location>
</feature>
<keyword evidence="6 7" id="KW-0472">Membrane</keyword>
<keyword evidence="11" id="KW-1185">Reference proteome</keyword>
<keyword evidence="4 7" id="KW-0812">Transmembrane</keyword>
<evidence type="ECO:0000256" key="3">
    <source>
        <dbReference type="ARBA" id="ARBA00022448"/>
    </source>
</evidence>
<dbReference type="FunFam" id="1.20.1740.10:FF:000013">
    <property type="entry name" value="Solute carrier family 12 member"/>
    <property type="match status" value="1"/>
</dbReference>
<feature type="transmembrane region" description="Helical" evidence="7">
    <location>
        <begin position="275"/>
        <end position="300"/>
    </location>
</feature>
<dbReference type="Pfam" id="PF00324">
    <property type="entry name" value="AA_permease"/>
    <property type="match status" value="1"/>
</dbReference>
<dbReference type="STRING" id="641691.SAMN05421636_104327"/>
<feature type="transmembrane region" description="Helical" evidence="7">
    <location>
        <begin position="102"/>
        <end position="126"/>
    </location>
</feature>
<dbReference type="OrthoDB" id="3181223at2"/>
<keyword evidence="3" id="KW-0813">Transport</keyword>
<proteinExistence type="inferred from homology"/>
<feature type="domain" description="SLC12A transporter C-terminal" evidence="9">
    <location>
        <begin position="479"/>
        <end position="564"/>
    </location>
</feature>
<name>A0A1G7BYJ2_9FLAO</name>
<dbReference type="GO" id="GO:0016020">
    <property type="term" value="C:membrane"/>
    <property type="evidence" value="ECO:0007669"/>
    <property type="project" value="UniProtKB-SubCell"/>
</dbReference>
<evidence type="ECO:0000313" key="10">
    <source>
        <dbReference type="EMBL" id="SDE31486.1"/>
    </source>
</evidence>
<accession>A0A1G7BYJ2</accession>
<feature type="transmembrane region" description="Helical" evidence="7">
    <location>
        <begin position="202"/>
        <end position="224"/>
    </location>
</feature>
<evidence type="ECO:0000256" key="2">
    <source>
        <dbReference type="ARBA" id="ARBA00010593"/>
    </source>
</evidence>
<feature type="transmembrane region" description="Helical" evidence="7">
    <location>
        <begin position="329"/>
        <end position="346"/>
    </location>
</feature>
<dbReference type="Gene3D" id="1.20.1740.10">
    <property type="entry name" value="Amino acid/polyamine transporter I"/>
    <property type="match status" value="1"/>
</dbReference>
<feature type="transmembrane region" description="Helical" evidence="7">
    <location>
        <begin position="395"/>
        <end position="427"/>
    </location>
</feature>
<evidence type="ECO:0000256" key="7">
    <source>
        <dbReference type="SAM" id="Phobius"/>
    </source>
</evidence>
<feature type="transmembrane region" description="Helical" evidence="7">
    <location>
        <begin position="352"/>
        <end position="374"/>
    </location>
</feature>